<dbReference type="Proteomes" id="UP000886520">
    <property type="component" value="Chromosome 14"/>
</dbReference>
<comment type="caution">
    <text evidence="3">The sequence shown here is derived from an EMBL/GenBank/DDBJ whole genome shotgun (WGS) entry which is preliminary data.</text>
</comment>
<dbReference type="InterPro" id="IPR005202">
    <property type="entry name" value="TF_GRAS"/>
</dbReference>
<accession>A0A9D4ZCX7</accession>
<protein>
    <recommendedName>
        <fullName evidence="5">DELLA protein</fullName>
    </recommendedName>
</protein>
<dbReference type="PANTHER" id="PTHR31636">
    <property type="entry name" value="OSJNBA0084A10.13 PROTEIN-RELATED"/>
    <property type="match status" value="1"/>
</dbReference>
<gene>
    <name evidence="3" type="ORF">GOP47_0014927</name>
</gene>
<dbReference type="Pfam" id="PF03514">
    <property type="entry name" value="GRAS"/>
    <property type="match status" value="1"/>
</dbReference>
<keyword evidence="1" id="KW-0805">Transcription regulation</keyword>
<organism evidence="3 4">
    <name type="scientific">Adiantum capillus-veneris</name>
    <name type="common">Maidenhair fern</name>
    <dbReference type="NCBI Taxonomy" id="13818"/>
    <lineage>
        <taxon>Eukaryota</taxon>
        <taxon>Viridiplantae</taxon>
        <taxon>Streptophyta</taxon>
        <taxon>Embryophyta</taxon>
        <taxon>Tracheophyta</taxon>
        <taxon>Polypodiopsida</taxon>
        <taxon>Polypodiidae</taxon>
        <taxon>Polypodiales</taxon>
        <taxon>Pteridineae</taxon>
        <taxon>Pteridaceae</taxon>
        <taxon>Vittarioideae</taxon>
        <taxon>Adiantum</taxon>
    </lineage>
</organism>
<evidence type="ECO:0000313" key="3">
    <source>
        <dbReference type="EMBL" id="KAI5070584.1"/>
    </source>
</evidence>
<evidence type="ECO:0008006" key="5">
    <source>
        <dbReference type="Google" id="ProtNLM"/>
    </source>
</evidence>
<evidence type="ECO:0000256" key="2">
    <source>
        <dbReference type="ARBA" id="ARBA00023163"/>
    </source>
</evidence>
<proteinExistence type="predicted"/>
<reference evidence="3" key="1">
    <citation type="submission" date="2021-01" db="EMBL/GenBank/DDBJ databases">
        <title>Adiantum capillus-veneris genome.</title>
        <authorList>
            <person name="Fang Y."/>
            <person name="Liao Q."/>
        </authorList>
    </citation>
    <scope>NUCLEOTIDE SEQUENCE</scope>
    <source>
        <strain evidence="3">H3</strain>
        <tissue evidence="3">Leaf</tissue>
    </source>
</reference>
<evidence type="ECO:0000256" key="1">
    <source>
        <dbReference type="ARBA" id="ARBA00023015"/>
    </source>
</evidence>
<dbReference type="OrthoDB" id="1890360at2759"/>
<dbReference type="AlphaFoldDB" id="A0A9D4ZCX7"/>
<dbReference type="EMBL" id="JABFUD020000014">
    <property type="protein sequence ID" value="KAI5070584.1"/>
    <property type="molecule type" value="Genomic_DNA"/>
</dbReference>
<name>A0A9D4ZCX7_ADICA</name>
<keyword evidence="4" id="KW-1185">Reference proteome</keyword>
<evidence type="ECO:0000313" key="4">
    <source>
        <dbReference type="Proteomes" id="UP000886520"/>
    </source>
</evidence>
<sequence length="148" mass="16918">MFRVEEGEVVIVNFMLELCNLLDGAAKTTVFHTLHVAAKLCPRVVTVAEMDTQLNVGPFQKHFVSALHFFSAMFDSLEAGMNRDSMHRLCMEQWLLGERIYTMVGGQDEGPWRRRLQTHADWRTALQAANFQPRPLSHYAVSQARILL</sequence>
<dbReference type="PROSITE" id="PS50985">
    <property type="entry name" value="GRAS"/>
    <property type="match status" value="1"/>
</dbReference>
<keyword evidence="2" id="KW-0804">Transcription</keyword>